<dbReference type="InterPro" id="IPR014710">
    <property type="entry name" value="RmlC-like_jellyroll"/>
</dbReference>
<dbReference type="SUPFAM" id="SSF51182">
    <property type="entry name" value="RmlC-like cupins"/>
    <property type="match status" value="1"/>
</dbReference>
<gene>
    <name evidence="3" type="ORF">RNAN_3349</name>
</gene>
<proteinExistence type="predicted"/>
<dbReference type="AlphaFoldDB" id="I1E1Z9"/>
<evidence type="ECO:0000259" key="1">
    <source>
        <dbReference type="Pfam" id="PF12973"/>
    </source>
</evidence>
<dbReference type="Proteomes" id="UP000004374">
    <property type="component" value="Unassembled WGS sequence"/>
</dbReference>
<dbReference type="CDD" id="cd20301">
    <property type="entry name" value="cupin_ChrR"/>
    <property type="match status" value="1"/>
</dbReference>
<dbReference type="RefSeq" id="WP_008223785.1">
    <property type="nucleotide sequence ID" value="NZ_BAFK01000025.1"/>
</dbReference>
<dbReference type="Pfam" id="PF13490">
    <property type="entry name" value="zf-HC2"/>
    <property type="match status" value="1"/>
</dbReference>
<name>I1E1Z9_9GAMM</name>
<evidence type="ECO:0000259" key="2">
    <source>
        <dbReference type="Pfam" id="PF13490"/>
    </source>
</evidence>
<sequence>MAHAIKFHPGMALLEQYAEGTLSADVALAVAAHIDLCPHCQRLSQDITTDLAGQLAQQRVKKDPHDWSDMLAAIMAEPAMAKAELQAEQHKAQRAAYEPIVVNQRQFMLPRALQRLASNHGKWLTLGGIATAKLPAGGEHHVSLLYIDKDTEVPQHTHLGLEMTLVLSGKIADENGEYCAGDLLINSPDDTHTPRTLANEDCLCLSVLSAPLQFKKGLTRLLNPLQQFFY</sequence>
<dbReference type="InterPro" id="IPR012807">
    <property type="entry name" value="Anti-sigma_ChrR"/>
</dbReference>
<feature type="domain" description="Putative zinc-finger" evidence="2">
    <location>
        <begin position="12"/>
        <end position="41"/>
    </location>
</feature>
<dbReference type="EMBL" id="BAFK01000025">
    <property type="protein sequence ID" value="GAB60327.1"/>
    <property type="molecule type" value="Genomic_DNA"/>
</dbReference>
<protein>
    <recommendedName>
        <fullName evidence="5">Anti-sigma factor</fullName>
    </recommendedName>
</protein>
<dbReference type="OrthoDB" id="2988517at2"/>
<dbReference type="InterPro" id="IPR041916">
    <property type="entry name" value="Anti_sigma_zinc_sf"/>
</dbReference>
<comment type="caution">
    <text evidence="3">The sequence shown here is derived from an EMBL/GenBank/DDBJ whole genome shotgun (WGS) entry which is preliminary data.</text>
</comment>
<dbReference type="STRING" id="562729.RNAN_3349"/>
<dbReference type="InterPro" id="IPR027383">
    <property type="entry name" value="Znf_put"/>
</dbReference>
<reference evidence="3 4" key="1">
    <citation type="journal article" date="2012" name="J. Bacteriol.">
        <title>Genome Sequence of the Protease-Producing Bacterium Rheinheimera nanhaiensis E407-8T, Isolated from Deep-Sea Sediment of the South China Sea.</title>
        <authorList>
            <person name="Zhang X.-Y."/>
            <person name="Zhang Y.-J."/>
            <person name="Qin Q.-L."/>
            <person name="Xie B.-B."/>
            <person name="Chen X.-L."/>
            <person name="Zhou B.-C."/>
            <person name="Zhang Y.-Z."/>
        </authorList>
    </citation>
    <scope>NUCLEOTIDE SEQUENCE [LARGE SCALE GENOMIC DNA]</scope>
    <source>
        <strain evidence="3 4">E407-8</strain>
    </source>
</reference>
<keyword evidence="4" id="KW-1185">Reference proteome</keyword>
<dbReference type="Gene3D" id="1.10.10.1320">
    <property type="entry name" value="Anti-sigma factor, zinc-finger domain"/>
    <property type="match status" value="1"/>
</dbReference>
<evidence type="ECO:0008006" key="5">
    <source>
        <dbReference type="Google" id="ProtNLM"/>
    </source>
</evidence>
<dbReference type="InterPro" id="IPR011051">
    <property type="entry name" value="RmlC_Cupin_sf"/>
</dbReference>
<accession>I1E1Z9</accession>
<dbReference type="NCBIfam" id="TIGR02451">
    <property type="entry name" value="anti_sig_ChrR"/>
    <property type="match status" value="1"/>
</dbReference>
<dbReference type="Gene3D" id="2.60.120.10">
    <property type="entry name" value="Jelly Rolls"/>
    <property type="match status" value="1"/>
</dbReference>
<evidence type="ECO:0000313" key="3">
    <source>
        <dbReference type="EMBL" id="GAB60327.1"/>
    </source>
</evidence>
<organism evidence="3 4">
    <name type="scientific">Rheinheimera nanhaiensis E407-8</name>
    <dbReference type="NCBI Taxonomy" id="562729"/>
    <lineage>
        <taxon>Bacteria</taxon>
        <taxon>Pseudomonadati</taxon>
        <taxon>Pseudomonadota</taxon>
        <taxon>Gammaproteobacteria</taxon>
        <taxon>Chromatiales</taxon>
        <taxon>Chromatiaceae</taxon>
        <taxon>Rheinheimera</taxon>
    </lineage>
</organism>
<dbReference type="Pfam" id="PF12973">
    <property type="entry name" value="Cupin_7"/>
    <property type="match status" value="1"/>
</dbReference>
<evidence type="ECO:0000313" key="4">
    <source>
        <dbReference type="Proteomes" id="UP000004374"/>
    </source>
</evidence>
<dbReference type="InterPro" id="IPR025979">
    <property type="entry name" value="ChrR-like_cupin_dom"/>
</dbReference>
<feature type="domain" description="ChrR-like cupin" evidence="1">
    <location>
        <begin position="129"/>
        <end position="206"/>
    </location>
</feature>